<dbReference type="AlphaFoldDB" id="A0A915IJ55"/>
<reference evidence="2" key="1">
    <citation type="submission" date="2022-11" db="UniProtKB">
        <authorList>
            <consortium name="WormBaseParasite"/>
        </authorList>
    </citation>
    <scope>IDENTIFICATION</scope>
</reference>
<evidence type="ECO:0000313" key="1">
    <source>
        <dbReference type="Proteomes" id="UP000887565"/>
    </source>
</evidence>
<sequence>MAVHIQATNAWLAIYQYFGHHYHTKYSKPQPLISPDITILILRWVAGIWAEELRVINAVQTPHFTLFLYEAHSLDNLSCLIQAYNTTVGLIISWMAYPKYASFPQPPESADIHRIFLQYHSEMDGPVPLLRHHYFSACWNLLPPQPLPPRGLPSDPPTMVVLLIPQPGTNQLLLIQSQMYTSSSHCRGNADCYGRTQYYS</sequence>
<name>A0A915IJ55_ROMCU</name>
<dbReference type="WBParaSite" id="nRc.2.0.1.t13845-RA">
    <property type="protein sequence ID" value="nRc.2.0.1.t13845-RA"/>
    <property type="gene ID" value="nRc.2.0.1.g13845"/>
</dbReference>
<proteinExistence type="predicted"/>
<dbReference type="Proteomes" id="UP000887565">
    <property type="component" value="Unplaced"/>
</dbReference>
<evidence type="ECO:0000313" key="2">
    <source>
        <dbReference type="WBParaSite" id="nRc.2.0.1.t13845-RA"/>
    </source>
</evidence>
<accession>A0A915IJ55</accession>
<organism evidence="1 2">
    <name type="scientific">Romanomermis culicivorax</name>
    <name type="common">Nematode worm</name>
    <dbReference type="NCBI Taxonomy" id="13658"/>
    <lineage>
        <taxon>Eukaryota</taxon>
        <taxon>Metazoa</taxon>
        <taxon>Ecdysozoa</taxon>
        <taxon>Nematoda</taxon>
        <taxon>Enoplea</taxon>
        <taxon>Dorylaimia</taxon>
        <taxon>Mermithida</taxon>
        <taxon>Mermithoidea</taxon>
        <taxon>Mermithidae</taxon>
        <taxon>Romanomermis</taxon>
    </lineage>
</organism>
<protein>
    <submittedName>
        <fullName evidence="2">Uncharacterized protein</fullName>
    </submittedName>
</protein>
<keyword evidence="1" id="KW-1185">Reference proteome</keyword>